<keyword evidence="1" id="KW-0472">Membrane</keyword>
<feature type="transmembrane region" description="Helical" evidence="1">
    <location>
        <begin position="59"/>
        <end position="85"/>
    </location>
</feature>
<keyword evidence="1" id="KW-1133">Transmembrane helix</keyword>
<dbReference type="EMBL" id="KZ679267">
    <property type="protein sequence ID" value="PTB37494.1"/>
    <property type="molecule type" value="Genomic_DNA"/>
</dbReference>
<evidence type="ECO:0000313" key="3">
    <source>
        <dbReference type="Proteomes" id="UP000240493"/>
    </source>
</evidence>
<feature type="transmembrane region" description="Helical" evidence="1">
    <location>
        <begin position="6"/>
        <end position="38"/>
    </location>
</feature>
<proteinExistence type="predicted"/>
<keyword evidence="3" id="KW-1185">Reference proteome</keyword>
<organism evidence="2 3">
    <name type="scientific">Trichoderma asperellum (strain ATCC 204424 / CBS 433.97 / NBRC 101777)</name>
    <dbReference type="NCBI Taxonomy" id="1042311"/>
    <lineage>
        <taxon>Eukaryota</taxon>
        <taxon>Fungi</taxon>
        <taxon>Dikarya</taxon>
        <taxon>Ascomycota</taxon>
        <taxon>Pezizomycotina</taxon>
        <taxon>Sordariomycetes</taxon>
        <taxon>Hypocreomycetidae</taxon>
        <taxon>Hypocreales</taxon>
        <taxon>Hypocreaceae</taxon>
        <taxon>Trichoderma</taxon>
    </lineage>
</organism>
<evidence type="ECO:0000313" key="2">
    <source>
        <dbReference type="EMBL" id="PTB37494.1"/>
    </source>
</evidence>
<protein>
    <submittedName>
        <fullName evidence="2">Uncharacterized protein</fullName>
    </submittedName>
</protein>
<keyword evidence="1" id="KW-0812">Transmembrane</keyword>
<evidence type="ECO:0000256" key="1">
    <source>
        <dbReference type="SAM" id="Phobius"/>
    </source>
</evidence>
<feature type="transmembrane region" description="Helical" evidence="1">
    <location>
        <begin position="105"/>
        <end position="129"/>
    </location>
</feature>
<accession>A0A2T3YY88</accession>
<dbReference type="Proteomes" id="UP000240493">
    <property type="component" value="Unassembled WGS sequence"/>
</dbReference>
<reference evidence="2 3" key="1">
    <citation type="submission" date="2016-07" db="EMBL/GenBank/DDBJ databases">
        <title>Multiple horizontal gene transfer events from other fungi enriched the ability of initially mycotrophic Trichoderma (Ascomycota) to feed on dead plant biomass.</title>
        <authorList>
            <consortium name="DOE Joint Genome Institute"/>
            <person name="Aerts A."/>
            <person name="Atanasova L."/>
            <person name="Chenthamara K."/>
            <person name="Zhang J."/>
            <person name="Grujic M."/>
            <person name="Henrissat B."/>
            <person name="Kuo A."/>
            <person name="Salamov A."/>
            <person name="Lipzen A."/>
            <person name="Labutti K."/>
            <person name="Barry K."/>
            <person name="Miao Y."/>
            <person name="Rahimi M.J."/>
            <person name="Shen Q."/>
            <person name="Grigoriev I.V."/>
            <person name="Kubicek C.P."/>
            <person name="Druzhinina I.S."/>
        </authorList>
    </citation>
    <scope>NUCLEOTIDE SEQUENCE [LARGE SCALE GENOMIC DNA]</scope>
    <source>
        <strain evidence="2 3">CBS 433.97</strain>
    </source>
</reference>
<gene>
    <name evidence="2" type="ORF">M441DRAFT_252904</name>
</gene>
<sequence>MPCLAIFSYFFFSFFFFFIFSPFLCTVFSFSMILQIVYCAHVEAVMNKITHKQSTSTRFGCGIFVMWYIRTPKVLFTSLFIVFYLFFFKLSRKFGPVCWDYCSIYLNWCVLVLVFFSCSFFLVLGILAGQIERSL</sequence>
<name>A0A2T3YY88_TRIA4</name>
<dbReference type="AlphaFoldDB" id="A0A2T3YY88"/>
<dbReference type="OrthoDB" id="10473206at2759"/>